<comment type="caution">
    <text evidence="5">The sequence shown here is derived from an EMBL/GenBank/DDBJ whole genome shotgun (WGS) entry which is preliminary data.</text>
</comment>
<dbReference type="InterPro" id="IPR000792">
    <property type="entry name" value="Tscrpt_reg_LuxR_C"/>
</dbReference>
<dbReference type="InterPro" id="IPR016032">
    <property type="entry name" value="Sig_transdc_resp-reg_C-effctor"/>
</dbReference>
<dbReference type="CDD" id="cd06170">
    <property type="entry name" value="LuxR_C_like"/>
    <property type="match status" value="1"/>
</dbReference>
<name>A0ABN2V3X2_9ACTN</name>
<dbReference type="PANTHER" id="PTHR43214:SF42">
    <property type="entry name" value="TRANSCRIPTIONAL REGULATORY PROTEIN DESR"/>
    <property type="match status" value="1"/>
</dbReference>
<organism evidence="5 6">
    <name type="scientific">Catenulispora yoronensis</name>
    <dbReference type="NCBI Taxonomy" id="450799"/>
    <lineage>
        <taxon>Bacteria</taxon>
        <taxon>Bacillati</taxon>
        <taxon>Actinomycetota</taxon>
        <taxon>Actinomycetes</taxon>
        <taxon>Catenulisporales</taxon>
        <taxon>Catenulisporaceae</taxon>
        <taxon>Catenulispora</taxon>
    </lineage>
</organism>
<evidence type="ECO:0000313" key="5">
    <source>
        <dbReference type="EMBL" id="GAA2049673.1"/>
    </source>
</evidence>
<evidence type="ECO:0000259" key="3">
    <source>
        <dbReference type="PROSITE" id="PS50043"/>
    </source>
</evidence>
<dbReference type="SMART" id="SM00448">
    <property type="entry name" value="REC"/>
    <property type="match status" value="1"/>
</dbReference>
<dbReference type="SUPFAM" id="SSF52172">
    <property type="entry name" value="CheY-like"/>
    <property type="match status" value="1"/>
</dbReference>
<evidence type="ECO:0000256" key="2">
    <source>
        <dbReference type="PROSITE-ProRule" id="PRU00169"/>
    </source>
</evidence>
<proteinExistence type="predicted"/>
<dbReference type="PROSITE" id="PS50110">
    <property type="entry name" value="RESPONSE_REGULATORY"/>
    <property type="match status" value="1"/>
</dbReference>
<dbReference type="PANTHER" id="PTHR43214">
    <property type="entry name" value="TWO-COMPONENT RESPONSE REGULATOR"/>
    <property type="match status" value="1"/>
</dbReference>
<reference evidence="5 6" key="1">
    <citation type="journal article" date="2019" name="Int. J. Syst. Evol. Microbiol.">
        <title>The Global Catalogue of Microorganisms (GCM) 10K type strain sequencing project: providing services to taxonomists for standard genome sequencing and annotation.</title>
        <authorList>
            <consortium name="The Broad Institute Genomics Platform"/>
            <consortium name="The Broad Institute Genome Sequencing Center for Infectious Disease"/>
            <person name="Wu L."/>
            <person name="Ma J."/>
        </authorList>
    </citation>
    <scope>NUCLEOTIDE SEQUENCE [LARGE SCALE GENOMIC DNA]</scope>
    <source>
        <strain evidence="5 6">JCM 16014</strain>
    </source>
</reference>
<dbReference type="InterPro" id="IPR039420">
    <property type="entry name" value="WalR-like"/>
</dbReference>
<dbReference type="RefSeq" id="WP_344669479.1">
    <property type="nucleotide sequence ID" value="NZ_BAAAQN010000047.1"/>
</dbReference>
<dbReference type="Pfam" id="PF00196">
    <property type="entry name" value="GerE"/>
    <property type="match status" value="1"/>
</dbReference>
<feature type="modified residue" description="4-aspartylphosphate" evidence="2">
    <location>
        <position position="54"/>
    </location>
</feature>
<accession>A0ABN2V3X2</accession>
<evidence type="ECO:0000259" key="4">
    <source>
        <dbReference type="PROSITE" id="PS50110"/>
    </source>
</evidence>
<dbReference type="SUPFAM" id="SSF46894">
    <property type="entry name" value="C-terminal effector domain of the bipartite response regulators"/>
    <property type="match status" value="1"/>
</dbReference>
<gene>
    <name evidence="5" type="ORF">GCM10009839_64670</name>
</gene>
<dbReference type="PROSITE" id="PS50043">
    <property type="entry name" value="HTH_LUXR_2"/>
    <property type="match status" value="1"/>
</dbReference>
<dbReference type="Gene3D" id="3.40.50.2300">
    <property type="match status" value="1"/>
</dbReference>
<feature type="domain" description="Response regulatory" evidence="4">
    <location>
        <begin position="3"/>
        <end position="120"/>
    </location>
</feature>
<sequence>MIRLLLAEDQLVVRGALAALLALEPDLEVVAQTATGDDVVSQALVFAPDVALLDIDMPGRIDGLEAAARLKQRLPACRTLMLTSNGRPALLRRALEAKVDGFVLKTAPPEELTAAIREVAAGGRVLDPKLAVTAWDLADNPLTPRENDVLRELAGGAEPPEIAARLHLSTGTVRNVLTAVVGKLNARNRTDAVRIARDAGWV</sequence>
<evidence type="ECO:0000313" key="6">
    <source>
        <dbReference type="Proteomes" id="UP001500751"/>
    </source>
</evidence>
<dbReference type="InterPro" id="IPR001789">
    <property type="entry name" value="Sig_transdc_resp-reg_receiver"/>
</dbReference>
<dbReference type="Proteomes" id="UP001500751">
    <property type="component" value="Unassembled WGS sequence"/>
</dbReference>
<feature type="domain" description="HTH luxR-type" evidence="3">
    <location>
        <begin position="138"/>
        <end position="200"/>
    </location>
</feature>
<protein>
    <submittedName>
        <fullName evidence="5">Response regulator transcription factor</fullName>
    </submittedName>
</protein>
<dbReference type="SMART" id="SM00421">
    <property type="entry name" value="HTH_LUXR"/>
    <property type="match status" value="1"/>
</dbReference>
<keyword evidence="2" id="KW-0597">Phosphoprotein</keyword>
<evidence type="ECO:0000256" key="1">
    <source>
        <dbReference type="ARBA" id="ARBA00023125"/>
    </source>
</evidence>
<dbReference type="Pfam" id="PF00072">
    <property type="entry name" value="Response_reg"/>
    <property type="match status" value="1"/>
</dbReference>
<dbReference type="EMBL" id="BAAAQN010000047">
    <property type="protein sequence ID" value="GAA2049673.1"/>
    <property type="molecule type" value="Genomic_DNA"/>
</dbReference>
<dbReference type="PRINTS" id="PR00038">
    <property type="entry name" value="HTHLUXR"/>
</dbReference>
<dbReference type="InterPro" id="IPR011006">
    <property type="entry name" value="CheY-like_superfamily"/>
</dbReference>
<keyword evidence="1" id="KW-0238">DNA-binding</keyword>
<keyword evidence="6" id="KW-1185">Reference proteome</keyword>